<feature type="transmembrane region" description="Helical" evidence="5">
    <location>
        <begin position="254"/>
        <end position="273"/>
    </location>
</feature>
<evidence type="ECO:0000256" key="5">
    <source>
        <dbReference type="SAM" id="Phobius"/>
    </source>
</evidence>
<accession>X6N992</accession>
<dbReference type="InterPro" id="IPR044566">
    <property type="entry name" value="RMV1-like"/>
</dbReference>
<keyword evidence="5" id="KW-0812">Transmembrane</keyword>
<keyword evidence="7" id="KW-1185">Reference proteome</keyword>
<dbReference type="AlphaFoldDB" id="X6N992"/>
<reference evidence="6 7" key="1">
    <citation type="journal article" date="2013" name="Curr. Biol.">
        <title>The Genome of the Foraminiferan Reticulomyxa filosa.</title>
        <authorList>
            <person name="Glockner G."/>
            <person name="Hulsmann N."/>
            <person name="Schleicher M."/>
            <person name="Noegel A.A."/>
            <person name="Eichinger L."/>
            <person name="Gallinger C."/>
            <person name="Pawlowski J."/>
            <person name="Sierra R."/>
            <person name="Euteneuer U."/>
            <person name="Pillet L."/>
            <person name="Moustafa A."/>
            <person name="Platzer M."/>
            <person name="Groth M."/>
            <person name="Szafranski K."/>
            <person name="Schliwa M."/>
        </authorList>
    </citation>
    <scope>NUCLEOTIDE SEQUENCE [LARGE SCALE GENOMIC DNA]</scope>
</reference>
<feature type="transmembrane region" description="Helical" evidence="5">
    <location>
        <begin position="162"/>
        <end position="179"/>
    </location>
</feature>
<gene>
    <name evidence="6" type="ORF">RFI_14339</name>
</gene>
<comment type="caution">
    <text evidence="6">The sequence shown here is derived from an EMBL/GenBank/DDBJ whole genome shotgun (WGS) entry which is preliminary data.</text>
</comment>
<dbReference type="OrthoDB" id="5982228at2759"/>
<name>X6N992_RETFI</name>
<evidence type="ECO:0000256" key="1">
    <source>
        <dbReference type="ARBA" id="ARBA00004651"/>
    </source>
</evidence>
<dbReference type="PANTHER" id="PTHR45826:SF2">
    <property type="entry name" value="AMINO ACID TRANSPORTER"/>
    <property type="match status" value="1"/>
</dbReference>
<evidence type="ECO:0000256" key="3">
    <source>
        <dbReference type="ARBA" id="ARBA00022475"/>
    </source>
</evidence>
<evidence type="ECO:0000313" key="7">
    <source>
        <dbReference type="Proteomes" id="UP000023152"/>
    </source>
</evidence>
<keyword evidence="5" id="KW-0472">Membrane</keyword>
<evidence type="ECO:0000256" key="4">
    <source>
        <dbReference type="SAM" id="MobiDB-lite"/>
    </source>
</evidence>
<feature type="transmembrane region" description="Helical" evidence="5">
    <location>
        <begin position="227"/>
        <end position="247"/>
    </location>
</feature>
<dbReference type="Proteomes" id="UP000023152">
    <property type="component" value="Unassembled WGS sequence"/>
</dbReference>
<evidence type="ECO:0000256" key="2">
    <source>
        <dbReference type="ARBA" id="ARBA00022448"/>
    </source>
</evidence>
<protein>
    <submittedName>
        <fullName evidence="6">Uncharacterized protein</fullName>
    </submittedName>
</protein>
<sequence length="275" mass="31295">MKRSSSTPLPTVVVWPENLENKKYVNVNTGQGLTKRQSSNNYSVIQLPTSLARPATFEYPTDDNVYDSTSCSESGGERGEPVTRLPVIPCMTDPMPTEETRRNQTRHPMIDSVNFIENLQDGINHVADIMAQRRIYVLLNLLVATTIFFVADFEMIIEVDMIIASANTICMILSFLWVRKNKPEEPRPFKIPGGLFGCIVCALCPLLFIAMYLYLSLSTPTNRTLRLGFFVLMVSFGLFVHLIWKIIHRILQANIKFVGFICYFTWFFFLGGVPF</sequence>
<keyword evidence="2" id="KW-0813">Transport</keyword>
<dbReference type="GO" id="GO:0022857">
    <property type="term" value="F:transmembrane transporter activity"/>
    <property type="evidence" value="ECO:0007669"/>
    <property type="project" value="InterPro"/>
</dbReference>
<keyword evidence="3" id="KW-1003">Cell membrane</keyword>
<dbReference type="GO" id="GO:0005886">
    <property type="term" value="C:plasma membrane"/>
    <property type="evidence" value="ECO:0007669"/>
    <property type="project" value="UniProtKB-SubCell"/>
</dbReference>
<feature type="region of interest" description="Disordered" evidence="4">
    <location>
        <begin position="63"/>
        <end position="103"/>
    </location>
</feature>
<organism evidence="6 7">
    <name type="scientific">Reticulomyxa filosa</name>
    <dbReference type="NCBI Taxonomy" id="46433"/>
    <lineage>
        <taxon>Eukaryota</taxon>
        <taxon>Sar</taxon>
        <taxon>Rhizaria</taxon>
        <taxon>Retaria</taxon>
        <taxon>Foraminifera</taxon>
        <taxon>Monothalamids</taxon>
        <taxon>Reticulomyxidae</taxon>
        <taxon>Reticulomyxa</taxon>
    </lineage>
</organism>
<comment type="subcellular location">
    <subcellularLocation>
        <location evidence="1">Cell membrane</location>
        <topology evidence="1">Multi-pass membrane protein</topology>
    </subcellularLocation>
</comment>
<keyword evidence="5" id="KW-1133">Transmembrane helix</keyword>
<dbReference type="PANTHER" id="PTHR45826">
    <property type="entry name" value="POLYAMINE TRANSPORTER PUT1"/>
    <property type="match status" value="1"/>
</dbReference>
<evidence type="ECO:0000313" key="6">
    <source>
        <dbReference type="EMBL" id="ETO22855.1"/>
    </source>
</evidence>
<feature type="transmembrane region" description="Helical" evidence="5">
    <location>
        <begin position="191"/>
        <end position="215"/>
    </location>
</feature>
<feature type="transmembrane region" description="Helical" evidence="5">
    <location>
        <begin position="135"/>
        <end position="156"/>
    </location>
</feature>
<proteinExistence type="predicted"/>
<dbReference type="EMBL" id="ASPP01010413">
    <property type="protein sequence ID" value="ETO22855.1"/>
    <property type="molecule type" value="Genomic_DNA"/>
</dbReference>